<dbReference type="Gene3D" id="1.10.238.160">
    <property type="match status" value="1"/>
</dbReference>
<dbReference type="EMBL" id="NIVS01000020">
    <property type="protein sequence ID" value="OWQ53969.1"/>
    <property type="molecule type" value="Genomic_DNA"/>
</dbReference>
<sequence length="84" mass="9518">MGAAENIPEILLKLEQVEAQTGMKKSYIYREMEKGTFPPRHKVGGGTRWYQSDVQRWIHARRRAPMWTPENAVQVAANCDGSGS</sequence>
<comment type="caution">
    <text evidence="1">The sequence shown here is derived from an EMBL/GenBank/DDBJ whole genome shotgun (WGS) entry which is preliminary data.</text>
</comment>
<dbReference type="OrthoDB" id="5298532at2"/>
<evidence type="ECO:0000313" key="2">
    <source>
        <dbReference type="Proteomes" id="UP000198157"/>
    </source>
</evidence>
<evidence type="ECO:0008006" key="3">
    <source>
        <dbReference type="Google" id="ProtNLM"/>
    </source>
</evidence>
<accession>A0A246HMQ1</accession>
<dbReference type="Pfam" id="PF05930">
    <property type="entry name" value="Phage_AlpA"/>
    <property type="match status" value="1"/>
</dbReference>
<dbReference type="AlphaFoldDB" id="A0A246HMQ1"/>
<proteinExistence type="predicted"/>
<protein>
    <recommendedName>
        <fullName evidence="3">AlpA family phage regulatory protein</fullName>
    </recommendedName>
</protein>
<dbReference type="Proteomes" id="UP000198157">
    <property type="component" value="Unassembled WGS sequence"/>
</dbReference>
<organism evidence="1 2">
    <name type="scientific">Stenotrophomonas maltophilia</name>
    <name type="common">Pseudomonas maltophilia</name>
    <name type="synonym">Xanthomonas maltophilia</name>
    <dbReference type="NCBI Taxonomy" id="40324"/>
    <lineage>
        <taxon>Bacteria</taxon>
        <taxon>Pseudomonadati</taxon>
        <taxon>Pseudomonadota</taxon>
        <taxon>Gammaproteobacteria</taxon>
        <taxon>Lysobacterales</taxon>
        <taxon>Lysobacteraceae</taxon>
        <taxon>Stenotrophomonas</taxon>
        <taxon>Stenotrophomonas maltophilia group</taxon>
    </lineage>
</organism>
<name>A0A246HMQ1_STEMA</name>
<evidence type="ECO:0000313" key="1">
    <source>
        <dbReference type="EMBL" id="OWQ53969.1"/>
    </source>
</evidence>
<reference evidence="1 2" key="1">
    <citation type="submission" date="2017-06" db="EMBL/GenBank/DDBJ databases">
        <authorList>
            <person name="Kim H.J."/>
            <person name="Triplett B.A."/>
        </authorList>
    </citation>
    <scope>NUCLEOTIDE SEQUENCE [LARGE SCALE GENOMIC DNA]</scope>
    <source>
        <strain evidence="1 2">13146</strain>
    </source>
</reference>
<gene>
    <name evidence="1" type="ORF">CEE60_09915</name>
</gene>
<dbReference type="InterPro" id="IPR010260">
    <property type="entry name" value="AlpA"/>
</dbReference>